<feature type="region of interest" description="Disordered" evidence="4">
    <location>
        <begin position="1159"/>
        <end position="1214"/>
    </location>
</feature>
<evidence type="ECO:0000313" key="7">
    <source>
        <dbReference type="EMBL" id="CCD66431.2"/>
    </source>
</evidence>
<dbReference type="InterPro" id="IPR059141">
    <property type="entry name" value="Beta-prop_Nup120_160"/>
</dbReference>
<evidence type="ECO:0000256" key="1">
    <source>
        <dbReference type="ARBA" id="ARBA00004123"/>
    </source>
</evidence>
<feature type="compositionally biased region" description="Acidic residues" evidence="4">
    <location>
        <begin position="1166"/>
        <end position="1175"/>
    </location>
</feature>
<dbReference type="WormBase" id="F56A3.3b">
    <property type="protein sequence ID" value="CE53707"/>
    <property type="gene ID" value="WBGene00003792"/>
    <property type="gene designation" value="npp-6"/>
</dbReference>
<dbReference type="FunCoup" id="Q8T8M4">
    <property type="interactions" value="252"/>
</dbReference>
<dbReference type="PANTHER" id="PTHR21286:SF0">
    <property type="entry name" value="NUCLEAR PORE COMPLEX PROTEIN NUP160"/>
    <property type="match status" value="1"/>
</dbReference>
<keyword evidence="8" id="KW-1185">Reference proteome</keyword>
<evidence type="ECO:0000256" key="4">
    <source>
        <dbReference type="SAM" id="MobiDB-lite"/>
    </source>
</evidence>
<dbReference type="InterPro" id="IPR056535">
    <property type="entry name" value="TPR_NUP160_M"/>
</dbReference>
<evidence type="ECO:0000256" key="2">
    <source>
        <dbReference type="ARBA" id="ARBA00022448"/>
    </source>
</evidence>
<gene>
    <name evidence="7 9" type="primary">npp-6</name>
    <name evidence="7" type="ORF">CELE_F56A3.3</name>
    <name evidence="9" type="ORF">F56A3.3</name>
</gene>
<protein>
    <submittedName>
        <fullName evidence="7">NUP160 middle TPR domain-containing protein</fullName>
    </submittedName>
</protein>
<evidence type="ECO:0000313" key="9">
    <source>
        <dbReference type="WormBase" id="F56A3.3b"/>
    </source>
</evidence>
<dbReference type="Pfam" id="PF11715">
    <property type="entry name" value="Beta-prop_Nup120_160"/>
    <property type="match status" value="1"/>
</dbReference>
<dbReference type="CTD" id="172156"/>
<evidence type="ECO:0007829" key="10">
    <source>
        <dbReference type="PeptideAtlas" id="Q8T8M4"/>
    </source>
</evidence>
<sequence length="1525" mass="171933">MELVYGSEISFTDGFAIKPARTFVVNTNAPLHSNGFDVQPSAGVATFPHCSNYGDRIFLWRAIGQKLFIEERSLLYSITDGSLCIDFTRTPIIPGTSITIFEEGVLCIVVPTASAIHRFYARLHSKGHDTFSILARIKEDDDFRRFRTSHSLSTPGRPIRASVTHHPSRNTISYCTAEGQLVIVTLGSYTESSDKHEEFTMGEVGLLGKLLGGTDKRVSDACVMKNLRPTSGVTRERKISVQSDIVFAVTRDGWVQAWNVETKKQLPSTIDLNNYFASDGKSLNRDLESADFEEEKSPMEPTETVYSIRAYSFDVDILLIVGCDLAVSGKSVGMRVHILKVSNDQIQHLQMFETSMSVDERLVDLELIQNYFPSKESESLDETQDGELYNPLTAALFSLSALFKSSSAKKTYSMKRISFAIQWKKGRVFTDFDWHSVRQFTSPATTKEEPIGNTDEVEPAIERPYNLSADSSIETLIDVVFDTDIYPFDIVFRAVQIVSDNFRGTLGQVRNNNWPELSKLVDTYLTSVEFNRKFQQKTDRSIRLRLNAPQESQKTALKDFWWALLRACEELDFAARGAISLAPIQFCGDLRIMAVVHRDRMTFLGDNNTEFLEIISSENIPKQGNVEEKFRKLPNKHFIDLIEEASKFADRRVFLMNRERARLTNAKNGVAVVEDDNVENAYDYDSDGRFINIKTALEGPIVKLAAAFVEASTFDNSKPFEDPHPQIFGGSFTQSVVSANIRVSVESRVHFALTLQTLLNAITEKLQKKSRAGAPSFGDVEALSCELREIIRVYRELNEQLDIKIVQNGAKMSIGTWLTSDAEGLSMMKKEGGYGPHGYDEIRENDFNWFVGVTTEAAIRALLSSSEILVLPRRLVLQKQYKVLLTILNSYISETRALKPVITFYRGIAYSGTDHPVKALNSFQSCLDAFSEGNNALRKAVYFLLPKRFDVAQGKDPVEELTASEYFLTVVRFLQEHNHAEEVCSVAVKAIENLPIENESVQLISNTLFNHLTNRREWFQSLKLILRTTLRSETRRASIRELLSLMLACGEWEAIATMKFGEHEQVVEDFLRDAACRQSPSEKKHYFELLFAFYVARKDFRKGACAMYEYARHIESTTCMTPELLRRKRDCLAVVLNLQSVLGMEPDDDRAIYDDATDTNLVFPEPSDDEDELITESDSSGENGKLPSGNKDSGSGTGNNSSPDNSNGTSSSGTGVDLVALKARQMAYALGSDDMDTDDTEDDMKGGSIPLFKRRKLLVLSEKDIRDELVLCSARVGLLSSDQFKGVPPTDLNELFSLLVDNQHFDEAFDIARQFNLDSHRLFFTMTREAIMIDALRDDLNIEMAATHQAGWVRLNRRHCAAVATAEEHWSVVRGLVDAAQAEWPGDSRPLRGSTEAFLSFKLNVPVWLHSVFENNDANDYLRCLVDYESYSIALQVLSDIVEQETLQASQSNARTWLPYGIIDELMIRSADYIRKMSLKSPEDQVVAAEVANLRKSADQKMLIYFRKVADFEQAQKMSSRFFDK</sequence>
<feature type="compositionally biased region" description="Low complexity" evidence="4">
    <location>
        <begin position="1188"/>
        <end position="1214"/>
    </location>
</feature>
<keyword evidence="3" id="KW-0539">Nucleus</keyword>
<dbReference type="Bgee" id="WBGene00003792">
    <property type="expression patterns" value="Expressed in germ line (C elegans) and 4 other cell types or tissues"/>
</dbReference>
<dbReference type="PANTHER" id="PTHR21286">
    <property type="entry name" value="NUCLEAR PORE COMPLEX PROTEIN NUP160"/>
    <property type="match status" value="1"/>
</dbReference>
<dbReference type="InParanoid" id="Q8T8M4"/>
<dbReference type="Pfam" id="PF23354">
    <property type="entry name" value="TPR_NUP160_120_M"/>
    <property type="match status" value="1"/>
</dbReference>
<dbReference type="ExpressionAtlas" id="Q8T8M4">
    <property type="expression patterns" value="baseline and differential"/>
</dbReference>
<evidence type="ECO:0000256" key="3">
    <source>
        <dbReference type="ARBA" id="ARBA00023242"/>
    </source>
</evidence>
<dbReference type="AGR" id="WB:WBGene00003792"/>
<evidence type="ECO:0000259" key="5">
    <source>
        <dbReference type="Pfam" id="PF11715"/>
    </source>
</evidence>
<keyword evidence="10" id="KW-1267">Proteomics identification</keyword>
<proteinExistence type="evidence at protein level"/>
<evidence type="ECO:0000259" key="6">
    <source>
        <dbReference type="Pfam" id="PF23354"/>
    </source>
</evidence>
<dbReference type="GO" id="GO:0005643">
    <property type="term" value="C:nuclear pore"/>
    <property type="evidence" value="ECO:0000318"/>
    <property type="project" value="GO_Central"/>
</dbReference>
<organism evidence="7 8">
    <name type="scientific">Caenorhabditis elegans</name>
    <dbReference type="NCBI Taxonomy" id="6239"/>
    <lineage>
        <taxon>Eukaryota</taxon>
        <taxon>Metazoa</taxon>
        <taxon>Ecdysozoa</taxon>
        <taxon>Nematoda</taxon>
        <taxon>Chromadorea</taxon>
        <taxon>Rhabditida</taxon>
        <taxon>Rhabditina</taxon>
        <taxon>Rhabditomorpha</taxon>
        <taxon>Rhabditoidea</taxon>
        <taxon>Rhabditidae</taxon>
        <taxon>Peloderinae</taxon>
        <taxon>Caenorhabditis</taxon>
    </lineage>
</organism>
<keyword evidence="2" id="KW-0813">Transport</keyword>
<dbReference type="EMBL" id="BX284601">
    <property type="protein sequence ID" value="CCD66431.2"/>
    <property type="molecule type" value="Genomic_DNA"/>
</dbReference>
<dbReference type="Proteomes" id="UP000001940">
    <property type="component" value="Chromosome I"/>
</dbReference>
<dbReference type="UCSC" id="F56A3.3b">
    <property type="organism name" value="c. elegans"/>
</dbReference>
<dbReference type="AlphaFoldDB" id="Q8T8M4"/>
<dbReference type="GO" id="GO:0017056">
    <property type="term" value="F:structural constituent of nuclear pore"/>
    <property type="evidence" value="ECO:0000318"/>
    <property type="project" value="GO_Central"/>
</dbReference>
<dbReference type="PeptideAtlas" id="Q8T8M4"/>
<accession>Q8T8M4</accession>
<dbReference type="GeneID" id="172156"/>
<reference evidence="7 8" key="1">
    <citation type="journal article" date="1998" name="Science">
        <title>Genome sequence of the nematode C. elegans: a platform for investigating biology.</title>
        <authorList>
            <consortium name="The C. elegans sequencing consortium"/>
            <person name="Sulson J.E."/>
            <person name="Waterston R."/>
        </authorList>
    </citation>
    <scope>NUCLEOTIDE SEQUENCE [LARGE SCALE GENOMIC DNA]</scope>
    <source>
        <strain evidence="7 8">Bristol N2</strain>
    </source>
</reference>
<comment type="subcellular location">
    <subcellularLocation>
        <location evidence="1">Nucleus</location>
    </subcellularLocation>
</comment>
<dbReference type="Reactome" id="R-CEL-9615933">
    <property type="pathway name" value="Postmitotic nuclear pore complex (NPC) reformation"/>
</dbReference>
<name>Q8T8M4_CAEEL</name>
<dbReference type="OrthoDB" id="5792595at2759"/>
<dbReference type="Pfam" id="PF23386">
    <property type="entry name" value="NPP-6_helical"/>
    <property type="match status" value="1"/>
</dbReference>
<dbReference type="HOGENOM" id="CLU_315520_0_0_1"/>
<dbReference type="InterPro" id="IPR021717">
    <property type="entry name" value="Nucleoporin_Nup160"/>
</dbReference>
<evidence type="ECO:0000313" key="8">
    <source>
        <dbReference type="Proteomes" id="UP000001940"/>
    </source>
</evidence>
<dbReference type="RefSeq" id="NP_001367609.1">
    <property type="nucleotide sequence ID" value="NM_001380120.2"/>
</dbReference>
<feature type="domain" description="NUP160 middle TPR" evidence="6">
    <location>
        <begin position="868"/>
        <end position="1137"/>
    </location>
</feature>
<feature type="domain" description="Nucleoporin Nup120/160 beta-propeller" evidence="5">
    <location>
        <begin position="56"/>
        <end position="604"/>
    </location>
</feature>